<dbReference type="EMBL" id="BNJG01000001">
    <property type="protein sequence ID" value="GHO51697.1"/>
    <property type="molecule type" value="Genomic_DNA"/>
</dbReference>
<sequence length="128" mass="14260">MRVQATFKDFVSTEYSSAFLLSTRLDTWIVGDSEFQKVCEWGFDGYFESMYCESEDPAQLVLAEQSYSEAEVVQLVVDVVLPDHMESVASRAGYALGWLSALALIDRQTSLIGLSVWESLLISSSLVV</sequence>
<dbReference type="Proteomes" id="UP000654345">
    <property type="component" value="Unassembled WGS sequence"/>
</dbReference>
<organism evidence="1 2">
    <name type="scientific">Ktedonobacter robiniae</name>
    <dbReference type="NCBI Taxonomy" id="2778365"/>
    <lineage>
        <taxon>Bacteria</taxon>
        <taxon>Bacillati</taxon>
        <taxon>Chloroflexota</taxon>
        <taxon>Ktedonobacteria</taxon>
        <taxon>Ktedonobacterales</taxon>
        <taxon>Ktedonobacteraceae</taxon>
        <taxon>Ktedonobacter</taxon>
    </lineage>
</organism>
<protein>
    <submittedName>
        <fullName evidence="1">Uncharacterized protein</fullName>
    </submittedName>
</protein>
<accession>A0ABQ3UG50</accession>
<evidence type="ECO:0000313" key="1">
    <source>
        <dbReference type="EMBL" id="GHO51697.1"/>
    </source>
</evidence>
<dbReference type="RefSeq" id="WP_201368684.1">
    <property type="nucleotide sequence ID" value="NZ_BNJG01000001.1"/>
</dbReference>
<comment type="caution">
    <text evidence="1">The sequence shown here is derived from an EMBL/GenBank/DDBJ whole genome shotgun (WGS) entry which is preliminary data.</text>
</comment>
<keyword evidence="2" id="KW-1185">Reference proteome</keyword>
<name>A0ABQ3UG50_9CHLR</name>
<gene>
    <name evidence="1" type="ORF">KSB_01720</name>
</gene>
<evidence type="ECO:0000313" key="2">
    <source>
        <dbReference type="Proteomes" id="UP000654345"/>
    </source>
</evidence>
<reference evidence="1 2" key="1">
    <citation type="journal article" date="2021" name="Int. J. Syst. Evol. Microbiol.">
        <title>Reticulibacter mediterranei gen. nov., sp. nov., within the new family Reticulibacteraceae fam. nov., and Ktedonospora formicarum gen. nov., sp. nov., Ktedonobacter robiniae sp. nov., Dictyobacter formicarum sp. nov. and Dictyobacter arantiisoli sp. nov., belonging to the class Ktedonobacteria.</title>
        <authorList>
            <person name="Yabe S."/>
            <person name="Zheng Y."/>
            <person name="Wang C.M."/>
            <person name="Sakai Y."/>
            <person name="Abe K."/>
            <person name="Yokota A."/>
            <person name="Donadio S."/>
            <person name="Cavaletti L."/>
            <person name="Monciardini P."/>
        </authorList>
    </citation>
    <scope>NUCLEOTIDE SEQUENCE [LARGE SCALE GENOMIC DNA]</scope>
    <source>
        <strain evidence="1 2">SOSP1-30</strain>
    </source>
</reference>
<proteinExistence type="predicted"/>